<organism evidence="1 2">
    <name type="scientific">Aureibaculum algae</name>
    <dbReference type="NCBI Taxonomy" id="2584122"/>
    <lineage>
        <taxon>Bacteria</taxon>
        <taxon>Pseudomonadati</taxon>
        <taxon>Bacteroidota</taxon>
        <taxon>Flavobacteriia</taxon>
        <taxon>Flavobacteriales</taxon>
        <taxon>Flavobacteriaceae</taxon>
        <taxon>Aureibaculum</taxon>
    </lineage>
</organism>
<protein>
    <submittedName>
        <fullName evidence="1">Carboxypeptidase-like regulatory domain-containing protein</fullName>
    </submittedName>
</protein>
<dbReference type="Pfam" id="PF13715">
    <property type="entry name" value="CarbopepD_reg_2"/>
    <property type="match status" value="1"/>
</dbReference>
<keyword evidence="1" id="KW-0645">Protease</keyword>
<evidence type="ECO:0000313" key="2">
    <source>
        <dbReference type="Proteomes" id="UP000306229"/>
    </source>
</evidence>
<dbReference type="KEGG" id="fbe:FF125_01530"/>
<accession>A0A5B7TPU4</accession>
<dbReference type="InterPro" id="IPR043741">
    <property type="entry name" value="DUF5686"/>
</dbReference>
<proteinExistence type="predicted"/>
<keyword evidence="2" id="KW-1185">Reference proteome</keyword>
<dbReference type="EMBL" id="CP040749">
    <property type="protein sequence ID" value="QCX37183.1"/>
    <property type="molecule type" value="Genomic_DNA"/>
</dbReference>
<dbReference type="SUPFAM" id="SSF49464">
    <property type="entry name" value="Carboxypeptidase regulatory domain-like"/>
    <property type="match status" value="1"/>
</dbReference>
<dbReference type="Pfam" id="PF18939">
    <property type="entry name" value="DUF5686"/>
    <property type="match status" value="1"/>
</dbReference>
<gene>
    <name evidence="1" type="ORF">FF125_01530</name>
</gene>
<keyword evidence="1" id="KW-0121">Carboxypeptidase</keyword>
<dbReference type="AlphaFoldDB" id="A0A5B7TPU4"/>
<dbReference type="OrthoDB" id="604691at2"/>
<dbReference type="Gene3D" id="2.60.40.1120">
    <property type="entry name" value="Carboxypeptidase-like, regulatory domain"/>
    <property type="match status" value="1"/>
</dbReference>
<name>A0A5B7TPU4_9FLAO</name>
<reference evidence="1 2" key="1">
    <citation type="submission" date="2019-05" db="EMBL/GenBank/DDBJ databases">
        <title>Algicella ahnfeltiae gen. nov., sp. nov., a novel marine bacterium of the family Flavobacteriaceae isolated from a red alga.</title>
        <authorList>
            <person name="Nedashkovskaya O.I."/>
            <person name="Kukhlevskiy A.D."/>
            <person name="Kim S.-G."/>
            <person name="Zhukova N.V."/>
            <person name="Mikhailov V.V."/>
        </authorList>
    </citation>
    <scope>NUCLEOTIDE SEQUENCE [LARGE SCALE GENOMIC DNA]</scope>
    <source>
        <strain evidence="1 2">10Alg115</strain>
    </source>
</reference>
<dbReference type="InterPro" id="IPR008969">
    <property type="entry name" value="CarboxyPept-like_regulatory"/>
</dbReference>
<keyword evidence="1" id="KW-0378">Hydrolase</keyword>
<sequence>MYPIKRFCILLFFLVPFLGMGQNNISGIIKDSKSKTPLPFATVITNTGIGTITDTEGRFNISSKNDFSALTITYVGYNKQNVIVPKKNNFITILLEASSENLSEVLLIAKENPALAIIRNTIKNRDKNNISKALQTYKYKLYNKLLVTANPDSISGTIDSVFVKKNDSLVFVALDSANYNFKKQINRHHLYITEKVAEHTFQRGKNKKETILATRMAGFKNPIYEFLALDIESFSFYDEVYTLLGNNYINPLAKNALKKYNYKILDTIYNKQGGASYMIHYKPKQKKDVVGLEGVLYIHENSFALEKGIAELKGIVAVQAVQTFTYKNEENIWFPDETTISIRKGKNKEDVSIFGEVIKFSENQTHNDSIVNPRGKDITDATYLISKSNIYDITINEPIRVINSASSIEIDDYAADRNEDFWNTYRTDSITSRGLETYNVLDSLSESEGAEKKLNIARKVLKGFYPTKYFDFDLSKMINFNNYEGFRFGLGGITNSTFSKIFKLETNAAYGFKDKTIKYHVGAAIRLSKINNSWIGAGYTDDLQEAAKLDFLFEETSFALINPRNLNIGQFFNYKTFNINFKHDILPNLETKLEMSRGSYYPKFNYQFITNNLVYSEYNLTTATAALKWTPFSRYLNTPEGKFTIKNGFPKITVQFAKTFNNFLGGNLEFNQLKLKYEHDIKFLNKSSTSFLIQGGYTFGDAPLTHLYNATPNYSFANPWRKRINFSGTNAFETMAFNEFISDRYVSFQGRYNFSRFEIAKKFRPSLSLISRFAIGSIKSASEHYGVSFKKMNKGYMESGIVLNHLFKGFGVSSFYRHGQYSNAKFSDNLAVKLTYVLSLGF</sequence>
<dbReference type="Proteomes" id="UP000306229">
    <property type="component" value="Chromosome"/>
</dbReference>
<dbReference type="GO" id="GO:0004180">
    <property type="term" value="F:carboxypeptidase activity"/>
    <property type="evidence" value="ECO:0007669"/>
    <property type="project" value="UniProtKB-KW"/>
</dbReference>
<evidence type="ECO:0000313" key="1">
    <source>
        <dbReference type="EMBL" id="QCX37183.1"/>
    </source>
</evidence>